<dbReference type="AlphaFoldDB" id="A0A388SCP8"/>
<comment type="similarity">
    <text evidence="1">Belongs to the peptidase C40 family.</text>
</comment>
<dbReference type="Gene3D" id="3.90.1720.10">
    <property type="entry name" value="endopeptidase domain like (from Nostoc punctiforme)"/>
    <property type="match status" value="1"/>
</dbReference>
<dbReference type="PANTHER" id="PTHR47053:SF1">
    <property type="entry name" value="MUREIN DD-ENDOPEPTIDASE MEPH-RELATED"/>
    <property type="match status" value="1"/>
</dbReference>
<evidence type="ECO:0000313" key="8">
    <source>
        <dbReference type="EMBL" id="GBO93985.1"/>
    </source>
</evidence>
<feature type="region of interest" description="Disordered" evidence="5">
    <location>
        <begin position="272"/>
        <end position="324"/>
    </location>
</feature>
<dbReference type="Pfam" id="PF00877">
    <property type="entry name" value="NLPC_P60"/>
    <property type="match status" value="1"/>
</dbReference>
<dbReference type="InterPro" id="IPR038765">
    <property type="entry name" value="Papain-like_cys_pep_sf"/>
</dbReference>
<dbReference type="EMBL" id="BGZJ01000001">
    <property type="protein sequence ID" value="GBO93985.1"/>
    <property type="molecule type" value="Genomic_DNA"/>
</dbReference>
<gene>
    <name evidence="8" type="ORF">MESMUL_13390</name>
</gene>
<dbReference type="PROSITE" id="PS51935">
    <property type="entry name" value="NLPC_P60"/>
    <property type="match status" value="1"/>
</dbReference>
<keyword evidence="2" id="KW-0645">Protease</keyword>
<feature type="signal peptide" evidence="6">
    <location>
        <begin position="1"/>
        <end position="29"/>
    </location>
</feature>
<reference evidence="8 9" key="1">
    <citation type="journal article" date="2018" name="Int. J. Syst. Evol. Microbiol.">
        <title>Mesosutterella multiformis gen. nov., sp. nov., a member of the family Sutterellaceae and Sutterella megalosphaeroides sp. nov., isolated from human faeces.</title>
        <authorList>
            <person name="Sakamoto M."/>
            <person name="Ikeyama N."/>
            <person name="Kunihiro T."/>
            <person name="Iino T."/>
            <person name="Yuki M."/>
            <person name="Ohkuma M."/>
        </authorList>
    </citation>
    <scope>NUCLEOTIDE SEQUENCE [LARGE SCALE GENOMIC DNA]</scope>
    <source>
        <strain evidence="8 9">4NBBH2</strain>
    </source>
</reference>
<feature type="chain" id="PRO_5030071251" description="NlpC/P60 domain-containing protein" evidence="6">
    <location>
        <begin position="30"/>
        <end position="324"/>
    </location>
</feature>
<dbReference type="InterPro" id="IPR000064">
    <property type="entry name" value="NLP_P60_dom"/>
</dbReference>
<dbReference type="GO" id="GO:0006508">
    <property type="term" value="P:proteolysis"/>
    <property type="evidence" value="ECO:0007669"/>
    <property type="project" value="UniProtKB-KW"/>
</dbReference>
<accession>A0A388SCP8</accession>
<evidence type="ECO:0000256" key="2">
    <source>
        <dbReference type="ARBA" id="ARBA00022670"/>
    </source>
</evidence>
<dbReference type="InterPro" id="IPR051202">
    <property type="entry name" value="Peptidase_C40"/>
</dbReference>
<keyword evidence="6" id="KW-0732">Signal</keyword>
<dbReference type="GO" id="GO:0008234">
    <property type="term" value="F:cysteine-type peptidase activity"/>
    <property type="evidence" value="ECO:0007669"/>
    <property type="project" value="UniProtKB-KW"/>
</dbReference>
<comment type="caution">
    <text evidence="8">The sequence shown here is derived from an EMBL/GenBank/DDBJ whole genome shotgun (WGS) entry which is preliminary data.</text>
</comment>
<dbReference type="PANTHER" id="PTHR47053">
    <property type="entry name" value="MUREIN DD-ENDOPEPTIDASE MEPH-RELATED"/>
    <property type="match status" value="1"/>
</dbReference>
<feature type="compositionally biased region" description="Basic residues" evidence="5">
    <location>
        <begin position="313"/>
        <end position="324"/>
    </location>
</feature>
<evidence type="ECO:0000259" key="7">
    <source>
        <dbReference type="PROSITE" id="PS51935"/>
    </source>
</evidence>
<evidence type="ECO:0000256" key="5">
    <source>
        <dbReference type="SAM" id="MobiDB-lite"/>
    </source>
</evidence>
<organism evidence="8 9">
    <name type="scientific">Mesosutterella multiformis</name>
    <dbReference type="NCBI Taxonomy" id="2259133"/>
    <lineage>
        <taxon>Bacteria</taxon>
        <taxon>Pseudomonadati</taxon>
        <taxon>Pseudomonadota</taxon>
        <taxon>Betaproteobacteria</taxon>
        <taxon>Burkholderiales</taxon>
        <taxon>Sutterellaceae</taxon>
        <taxon>Mesosutterella</taxon>
    </lineage>
</organism>
<dbReference type="Proteomes" id="UP000266091">
    <property type="component" value="Unassembled WGS sequence"/>
</dbReference>
<keyword evidence="4" id="KW-0788">Thiol protease</keyword>
<dbReference type="RefSeq" id="WP_116270263.1">
    <property type="nucleotide sequence ID" value="NZ_BGZJ01000001.1"/>
</dbReference>
<proteinExistence type="inferred from homology"/>
<protein>
    <recommendedName>
        <fullName evidence="7">NlpC/P60 domain-containing protein</fullName>
    </recommendedName>
</protein>
<dbReference type="SUPFAM" id="SSF54001">
    <property type="entry name" value="Cysteine proteinases"/>
    <property type="match status" value="1"/>
</dbReference>
<sequence length="324" mass="34820">MHSKTLAPIAGKILLILAGSAFFALPASATPHDTEDPLSFIFFTPPEPAAAPAPAPLPDADAAPAPTKFGLKIVKTVKQQLGTPYRYGEEEPDSGFDCSGLVWWVYRQHGVNLPRTTTELAKVGEDIPLSDAHVGDIIIFRTGRGATGLHTGILTGPSRFIHAPRTGKNVMESTLNEYWAPRIVTIRHVRGLRLPERFPSADEISLALSQMDPTDFGSGAEADTSIDPLFDAIALGESEPARLGPANTVKNSVKSTRHRYVLAKNEVIPARQAPQAKAVKTSAKASTKPAAQTAKTARKAKPGFERTSLRGYRSAHRRAAQPNI</sequence>
<keyword evidence="9" id="KW-1185">Reference proteome</keyword>
<feature type="domain" description="NlpC/P60" evidence="7">
    <location>
        <begin position="67"/>
        <end position="190"/>
    </location>
</feature>
<evidence type="ECO:0000256" key="6">
    <source>
        <dbReference type="SAM" id="SignalP"/>
    </source>
</evidence>
<evidence type="ECO:0000256" key="4">
    <source>
        <dbReference type="ARBA" id="ARBA00022807"/>
    </source>
</evidence>
<name>A0A388SCP8_9BURK</name>
<evidence type="ECO:0000313" key="9">
    <source>
        <dbReference type="Proteomes" id="UP000266091"/>
    </source>
</evidence>
<evidence type="ECO:0000256" key="3">
    <source>
        <dbReference type="ARBA" id="ARBA00022801"/>
    </source>
</evidence>
<evidence type="ECO:0000256" key="1">
    <source>
        <dbReference type="ARBA" id="ARBA00007074"/>
    </source>
</evidence>
<dbReference type="OrthoDB" id="9807055at2"/>
<feature type="compositionally biased region" description="Low complexity" evidence="5">
    <location>
        <begin position="275"/>
        <end position="295"/>
    </location>
</feature>
<accession>A0A401LN43</accession>
<keyword evidence="3" id="KW-0378">Hydrolase</keyword>